<evidence type="ECO:0000313" key="3">
    <source>
        <dbReference type="Proteomes" id="UP000237105"/>
    </source>
</evidence>
<protein>
    <submittedName>
        <fullName evidence="2">Son of sevenless protein</fullName>
    </submittedName>
</protein>
<accession>A0A2P5DJ47</accession>
<keyword evidence="1" id="KW-0812">Transmembrane</keyword>
<name>A0A2P5DJ47_PARAD</name>
<dbReference type="AlphaFoldDB" id="A0A2P5DJ47"/>
<sequence length="295" mass="33329">MARRTAQVLDSIYLMNTTQMFKESIRVILLHPTQFHSISIFLFSPLPISLFISYLFIHHFPNIPSSTISLTHNLFGFPLPELLSQTMIHIIICFPSSITFSLLGRAAIVQAVSDIYNGINLDGRRLFMRSGLTWIKLLYTTFWEYLIVFVLLGVFALNLVILPKMFHSFGICSETLGFWGVLGVLGIPFCVAFAHVMVVGNLARVLSVLEGNCYGFESLLKAKTLMEGRRQTALVMALLSNIGYRLVESLFDFRMCKGINLWEGPLLVSMYSSVLVFDTVMNVVFCYACKSFNDQ</sequence>
<proteinExistence type="predicted"/>
<feature type="transmembrane region" description="Helical" evidence="1">
    <location>
        <begin position="267"/>
        <end position="289"/>
    </location>
</feature>
<feature type="transmembrane region" description="Helical" evidence="1">
    <location>
        <begin position="137"/>
        <end position="161"/>
    </location>
</feature>
<keyword evidence="3" id="KW-1185">Reference proteome</keyword>
<feature type="transmembrane region" description="Helical" evidence="1">
    <location>
        <begin position="231"/>
        <end position="247"/>
    </location>
</feature>
<organism evidence="2 3">
    <name type="scientific">Parasponia andersonii</name>
    <name type="common">Sponia andersonii</name>
    <dbReference type="NCBI Taxonomy" id="3476"/>
    <lineage>
        <taxon>Eukaryota</taxon>
        <taxon>Viridiplantae</taxon>
        <taxon>Streptophyta</taxon>
        <taxon>Embryophyta</taxon>
        <taxon>Tracheophyta</taxon>
        <taxon>Spermatophyta</taxon>
        <taxon>Magnoliopsida</taxon>
        <taxon>eudicotyledons</taxon>
        <taxon>Gunneridae</taxon>
        <taxon>Pentapetalae</taxon>
        <taxon>rosids</taxon>
        <taxon>fabids</taxon>
        <taxon>Rosales</taxon>
        <taxon>Cannabaceae</taxon>
        <taxon>Parasponia</taxon>
    </lineage>
</organism>
<gene>
    <name evidence="2" type="ORF">PanWU01x14_058250</name>
</gene>
<dbReference type="Proteomes" id="UP000237105">
    <property type="component" value="Unassembled WGS sequence"/>
</dbReference>
<evidence type="ECO:0000313" key="2">
    <source>
        <dbReference type="EMBL" id="PON73321.1"/>
    </source>
</evidence>
<dbReference type="PANTHER" id="PTHR33133">
    <property type="entry name" value="OS08G0107100 PROTEIN-RELATED"/>
    <property type="match status" value="1"/>
</dbReference>
<dbReference type="STRING" id="3476.A0A2P5DJ47"/>
<comment type="caution">
    <text evidence="2">The sequence shown here is derived from an EMBL/GenBank/DDBJ whole genome shotgun (WGS) entry which is preliminary data.</text>
</comment>
<keyword evidence="1" id="KW-1133">Transmembrane helix</keyword>
<dbReference type="EMBL" id="JXTB01000034">
    <property type="protein sequence ID" value="PON73321.1"/>
    <property type="molecule type" value="Genomic_DNA"/>
</dbReference>
<feature type="transmembrane region" description="Helical" evidence="1">
    <location>
        <begin position="176"/>
        <end position="199"/>
    </location>
</feature>
<dbReference type="OrthoDB" id="1934589at2759"/>
<evidence type="ECO:0000256" key="1">
    <source>
        <dbReference type="SAM" id="Phobius"/>
    </source>
</evidence>
<feature type="transmembrane region" description="Helical" evidence="1">
    <location>
        <begin position="35"/>
        <end position="57"/>
    </location>
</feature>
<reference evidence="3" key="1">
    <citation type="submission" date="2016-06" db="EMBL/GenBank/DDBJ databases">
        <title>Parallel loss of symbiosis genes in relatives of nitrogen-fixing non-legume Parasponia.</title>
        <authorList>
            <person name="Van Velzen R."/>
            <person name="Holmer R."/>
            <person name="Bu F."/>
            <person name="Rutten L."/>
            <person name="Van Zeijl A."/>
            <person name="Liu W."/>
            <person name="Santuari L."/>
            <person name="Cao Q."/>
            <person name="Sharma T."/>
            <person name="Shen D."/>
            <person name="Roswanjaya Y."/>
            <person name="Wardhani T."/>
            <person name="Kalhor M.S."/>
            <person name="Jansen J."/>
            <person name="Van den Hoogen J."/>
            <person name="Gungor B."/>
            <person name="Hartog M."/>
            <person name="Hontelez J."/>
            <person name="Verver J."/>
            <person name="Yang W.-C."/>
            <person name="Schijlen E."/>
            <person name="Repin R."/>
            <person name="Schilthuizen M."/>
            <person name="Schranz E."/>
            <person name="Heidstra R."/>
            <person name="Miyata K."/>
            <person name="Fedorova E."/>
            <person name="Kohlen W."/>
            <person name="Bisseling T."/>
            <person name="Smit S."/>
            <person name="Geurts R."/>
        </authorList>
    </citation>
    <scope>NUCLEOTIDE SEQUENCE [LARGE SCALE GENOMIC DNA]</scope>
    <source>
        <strain evidence="3">cv. WU1-14</strain>
    </source>
</reference>
<keyword evidence="1" id="KW-0472">Membrane</keyword>
<feature type="transmembrane region" description="Helical" evidence="1">
    <location>
        <begin position="87"/>
        <end position="116"/>
    </location>
</feature>
<dbReference type="PANTHER" id="PTHR33133:SF9">
    <property type="entry name" value="SOLUTE CARRIER FAMILY 40 PROTEIN"/>
    <property type="match status" value="1"/>
</dbReference>